<sequence length="285" mass="32993">MADITWEDMISINSRAETRGENVGIARDHLGQDTGEVPWDRSRIPLEAALEADTYPIPSTEQREGYYGPNHFNYWASGLRDYCQLMEWLERKGARHGSLLDIGCATGRLIRHANKDFPEVIGCDINRAHVDWVGRNLRRDIKVFQNTSVPTLPLPDNSIDVVTAFSVFTHIECFDTTWLMELRRILRPGGIAWLTIHEERTWREMTPAWPIYGALIDHPDYVAAKDSPTLPNDRTVFRWHTERSYSSNVFYTQNYIKDIWGRILSVKDIFPAIPFFQEVVVLQKE</sequence>
<organism evidence="2 3">
    <name type="scientific">Dyella jiangningensis</name>
    <dbReference type="NCBI Taxonomy" id="1379159"/>
    <lineage>
        <taxon>Bacteria</taxon>
        <taxon>Pseudomonadati</taxon>
        <taxon>Pseudomonadota</taxon>
        <taxon>Gammaproteobacteria</taxon>
        <taxon>Lysobacterales</taxon>
        <taxon>Rhodanobacteraceae</taxon>
        <taxon>Dyella</taxon>
    </lineage>
</organism>
<dbReference type="EMBL" id="NFZS01000001">
    <property type="protein sequence ID" value="RAO76975.1"/>
    <property type="molecule type" value="Genomic_DNA"/>
</dbReference>
<dbReference type="Proteomes" id="UP000248926">
    <property type="component" value="Unassembled WGS sequence"/>
</dbReference>
<accession>A0A328P8S4</accession>
<dbReference type="Pfam" id="PF08241">
    <property type="entry name" value="Methyltransf_11"/>
    <property type="match status" value="1"/>
</dbReference>
<dbReference type="Gene3D" id="3.40.50.150">
    <property type="entry name" value="Vaccinia Virus protein VP39"/>
    <property type="match status" value="1"/>
</dbReference>
<dbReference type="AlphaFoldDB" id="A0A328P8S4"/>
<dbReference type="PANTHER" id="PTHR43591">
    <property type="entry name" value="METHYLTRANSFERASE"/>
    <property type="match status" value="1"/>
</dbReference>
<dbReference type="InterPro" id="IPR013216">
    <property type="entry name" value="Methyltransf_11"/>
</dbReference>
<reference evidence="2 3" key="1">
    <citation type="journal article" date="2018" name="Genet. Mol. Biol.">
        <title>The genome sequence of Dyella jiangningensis FCAV SCS01 from a lignocellulose-decomposing microbial consortium metagenome reveals potential for biotechnological applications.</title>
        <authorList>
            <person name="Desiderato J.G."/>
            <person name="Alvarenga D.O."/>
            <person name="Constancio M.T.L."/>
            <person name="Alves L.M.C."/>
            <person name="Varani A.M."/>
        </authorList>
    </citation>
    <scope>NUCLEOTIDE SEQUENCE [LARGE SCALE GENOMIC DNA]</scope>
    <source>
        <strain evidence="2 3">FCAV SCS01</strain>
    </source>
</reference>
<comment type="caution">
    <text evidence="2">The sequence shown here is derived from an EMBL/GenBank/DDBJ whole genome shotgun (WGS) entry which is preliminary data.</text>
</comment>
<evidence type="ECO:0000259" key="1">
    <source>
        <dbReference type="Pfam" id="PF08241"/>
    </source>
</evidence>
<dbReference type="CDD" id="cd02440">
    <property type="entry name" value="AdoMet_MTases"/>
    <property type="match status" value="1"/>
</dbReference>
<name>A0A328P8S4_9GAMM</name>
<dbReference type="SUPFAM" id="SSF53335">
    <property type="entry name" value="S-adenosyl-L-methionine-dependent methyltransferases"/>
    <property type="match status" value="1"/>
</dbReference>
<dbReference type="GO" id="GO:0008757">
    <property type="term" value="F:S-adenosylmethionine-dependent methyltransferase activity"/>
    <property type="evidence" value="ECO:0007669"/>
    <property type="project" value="InterPro"/>
</dbReference>
<evidence type="ECO:0000313" key="2">
    <source>
        <dbReference type="EMBL" id="RAO76975.1"/>
    </source>
</evidence>
<gene>
    <name evidence="2" type="ORF">CA260_03445</name>
</gene>
<feature type="domain" description="Methyltransferase type 11" evidence="1">
    <location>
        <begin position="100"/>
        <end position="193"/>
    </location>
</feature>
<evidence type="ECO:0000313" key="3">
    <source>
        <dbReference type="Proteomes" id="UP000248926"/>
    </source>
</evidence>
<dbReference type="InterPro" id="IPR029063">
    <property type="entry name" value="SAM-dependent_MTases_sf"/>
</dbReference>
<keyword evidence="3" id="KW-1185">Reference proteome</keyword>
<protein>
    <recommendedName>
        <fullName evidence="1">Methyltransferase type 11 domain-containing protein</fullName>
    </recommendedName>
</protein>
<proteinExistence type="predicted"/>